<accession>A0ABU1Y724</accession>
<gene>
    <name evidence="1" type="ORF">J2W48_001976</name>
</gene>
<dbReference type="EMBL" id="JAVDWQ010000005">
    <property type="protein sequence ID" value="MDR7210037.1"/>
    <property type="molecule type" value="Genomic_DNA"/>
</dbReference>
<keyword evidence="2" id="KW-1185">Reference proteome</keyword>
<proteinExistence type="predicted"/>
<protein>
    <recommendedName>
        <fullName evidence="3">DUF4843 domain-containing protein</fullName>
    </recommendedName>
</protein>
<reference evidence="1 2" key="1">
    <citation type="submission" date="2023-07" db="EMBL/GenBank/DDBJ databases">
        <title>Sorghum-associated microbial communities from plants grown in Nebraska, USA.</title>
        <authorList>
            <person name="Schachtman D."/>
        </authorList>
    </citation>
    <scope>NUCLEOTIDE SEQUENCE [LARGE SCALE GENOMIC DNA]</scope>
    <source>
        <strain evidence="1 2">4129</strain>
    </source>
</reference>
<evidence type="ECO:0000313" key="1">
    <source>
        <dbReference type="EMBL" id="MDR7210037.1"/>
    </source>
</evidence>
<dbReference type="Proteomes" id="UP001269081">
    <property type="component" value="Unassembled WGS sequence"/>
</dbReference>
<evidence type="ECO:0000313" key="2">
    <source>
        <dbReference type="Proteomes" id="UP001269081"/>
    </source>
</evidence>
<name>A0ABU1Y724_9FLAO</name>
<comment type="caution">
    <text evidence="1">The sequence shown here is derived from an EMBL/GenBank/DDBJ whole genome shotgun (WGS) entry which is preliminary data.</text>
</comment>
<dbReference type="RefSeq" id="WP_310280714.1">
    <property type="nucleotide sequence ID" value="NZ_JAVDWQ010000005.1"/>
</dbReference>
<sequence length="184" mass="20755">MKLSGISKITKFLGLIFLGFSCSGDLDFDQVNDLQLKPVLVANLIYFDIPASAFIDDETEQSVVFDAQDFDPFRNSLLREDLMKTEFSFEITNTISRAYKIDLILIDAQNNPIETLSFTIPAYTGTNNVLKFTEIFENQRLVNLKKTIRVGFVITMAPGMPLNENSTGNLKLRSGATLYFEIED</sequence>
<evidence type="ECO:0008006" key="3">
    <source>
        <dbReference type="Google" id="ProtNLM"/>
    </source>
</evidence>
<organism evidence="1 2">
    <name type="scientific">Flavobacterium piscis</name>
    <dbReference type="NCBI Taxonomy" id="1114874"/>
    <lineage>
        <taxon>Bacteria</taxon>
        <taxon>Pseudomonadati</taxon>
        <taxon>Bacteroidota</taxon>
        <taxon>Flavobacteriia</taxon>
        <taxon>Flavobacteriales</taxon>
        <taxon>Flavobacteriaceae</taxon>
        <taxon>Flavobacterium</taxon>
    </lineage>
</organism>
<dbReference type="PROSITE" id="PS51257">
    <property type="entry name" value="PROKAR_LIPOPROTEIN"/>
    <property type="match status" value="1"/>
</dbReference>